<organism evidence="11 12">
    <name type="scientific">Malassezia japonica</name>
    <dbReference type="NCBI Taxonomy" id="223818"/>
    <lineage>
        <taxon>Eukaryota</taxon>
        <taxon>Fungi</taxon>
        <taxon>Dikarya</taxon>
        <taxon>Basidiomycota</taxon>
        <taxon>Ustilaginomycotina</taxon>
        <taxon>Malasseziomycetes</taxon>
        <taxon>Malasseziales</taxon>
        <taxon>Malasseziaceae</taxon>
        <taxon>Malassezia</taxon>
    </lineage>
</organism>
<comment type="PTM">
    <text evidence="8">Transiently phosphorylated on a His residue during the reaction cycle. Phosphorylation strongly increases the affinity for substrates and increases the rate of nicotinate D-ribonucleotide production. Dephosphorylation regenerates the low-affinity form of the enzyme, leading to product release.</text>
</comment>
<evidence type="ECO:0000256" key="7">
    <source>
        <dbReference type="ARBA" id="ARBA00048668"/>
    </source>
</evidence>
<dbReference type="Gene3D" id="3.20.140.10">
    <property type="entry name" value="nicotinate phosphoribosyltransferase"/>
    <property type="match status" value="1"/>
</dbReference>
<evidence type="ECO:0000313" key="12">
    <source>
        <dbReference type="Proteomes" id="UP001217754"/>
    </source>
</evidence>
<keyword evidence="11" id="KW-0808">Transferase</keyword>
<keyword evidence="6 8" id="KW-0662">Pyridine nucleotide biosynthesis</keyword>
<keyword evidence="12" id="KW-1185">Reference proteome</keyword>
<dbReference type="GO" id="GO:0034355">
    <property type="term" value="P:NAD+ biosynthetic process via the salvage pathway"/>
    <property type="evidence" value="ECO:0007669"/>
    <property type="project" value="TreeGrafter"/>
</dbReference>
<protein>
    <recommendedName>
        <fullName evidence="3 8">Nicotinate phosphoribosyltransferase</fullName>
        <ecNumber evidence="3 8">6.3.4.21</ecNumber>
    </recommendedName>
</protein>
<evidence type="ECO:0000256" key="8">
    <source>
        <dbReference type="RuleBase" id="RU003838"/>
    </source>
</evidence>
<dbReference type="Pfam" id="PF04095">
    <property type="entry name" value="NAPRTase"/>
    <property type="match status" value="1"/>
</dbReference>
<dbReference type="PANTHER" id="PTHR11098">
    <property type="entry name" value="NICOTINATE PHOSPHORIBOSYLTRANSFERASE"/>
    <property type="match status" value="1"/>
</dbReference>
<dbReference type="Proteomes" id="UP001217754">
    <property type="component" value="Chromosome 8"/>
</dbReference>
<dbReference type="SUPFAM" id="SSF54675">
    <property type="entry name" value="Nicotinate/Quinolinate PRTase N-terminal domain-like"/>
    <property type="match status" value="1"/>
</dbReference>
<dbReference type="RefSeq" id="XP_060123914.1">
    <property type="nucleotide sequence ID" value="XM_060267931.1"/>
</dbReference>
<dbReference type="InterPro" id="IPR041525">
    <property type="entry name" value="N/Namide_PRibTrfase"/>
</dbReference>
<evidence type="ECO:0000256" key="6">
    <source>
        <dbReference type="ARBA" id="ARBA00022642"/>
    </source>
</evidence>
<dbReference type="GO" id="GO:0005829">
    <property type="term" value="C:cytosol"/>
    <property type="evidence" value="ECO:0007669"/>
    <property type="project" value="TreeGrafter"/>
</dbReference>
<evidence type="ECO:0000256" key="5">
    <source>
        <dbReference type="ARBA" id="ARBA00022598"/>
    </source>
</evidence>
<gene>
    <name evidence="11" type="primary">NPT1</name>
    <name evidence="11" type="ORF">MJAP1_004008</name>
</gene>
<dbReference type="PANTHER" id="PTHR11098:SF1">
    <property type="entry name" value="NICOTINATE PHOSPHORIBOSYLTRANSFERASE"/>
    <property type="match status" value="1"/>
</dbReference>
<keyword evidence="11" id="KW-0328">Glycosyltransferase</keyword>
<evidence type="ECO:0000256" key="1">
    <source>
        <dbReference type="ARBA" id="ARBA00004952"/>
    </source>
</evidence>
<evidence type="ECO:0000256" key="2">
    <source>
        <dbReference type="ARBA" id="ARBA00010897"/>
    </source>
</evidence>
<comment type="function">
    <text evidence="8">Catalyzes the synthesis of beta-nicotinate D-ribonucleotide from nicotinate and 5-phospho-D-ribose 1-phosphate at the expense of ATP.</text>
</comment>
<name>A0AAF0F9Y5_9BASI</name>
<evidence type="ECO:0000313" key="11">
    <source>
        <dbReference type="EMBL" id="WFD41017.1"/>
    </source>
</evidence>
<dbReference type="GO" id="GO:0016757">
    <property type="term" value="F:glycosyltransferase activity"/>
    <property type="evidence" value="ECO:0007669"/>
    <property type="project" value="UniProtKB-KW"/>
</dbReference>
<dbReference type="AlphaFoldDB" id="A0AAF0F9Y5"/>
<proteinExistence type="inferred from homology"/>
<dbReference type="InterPro" id="IPR006406">
    <property type="entry name" value="Nic_PRibTrfase"/>
</dbReference>
<evidence type="ECO:0000259" key="9">
    <source>
        <dbReference type="Pfam" id="PF04095"/>
    </source>
</evidence>
<dbReference type="EMBL" id="CP119965">
    <property type="protein sequence ID" value="WFD41017.1"/>
    <property type="molecule type" value="Genomic_DNA"/>
</dbReference>
<evidence type="ECO:0000256" key="3">
    <source>
        <dbReference type="ARBA" id="ARBA00013236"/>
    </source>
</evidence>
<accession>A0AAF0F9Y5</accession>
<dbReference type="GO" id="GO:0004516">
    <property type="term" value="F:nicotinate phosphoribosyltransferase activity"/>
    <property type="evidence" value="ECO:0007669"/>
    <property type="project" value="UniProtKB-UniRule"/>
</dbReference>
<dbReference type="InterPro" id="IPR040727">
    <property type="entry name" value="NAPRTase_N"/>
</dbReference>
<dbReference type="GeneID" id="85227659"/>
<keyword evidence="4" id="KW-0597">Phosphoprotein</keyword>
<dbReference type="InterPro" id="IPR007229">
    <property type="entry name" value="Nic_PRibTrfase-Fam"/>
</dbReference>
<feature type="domain" description="Nicotinate phosphoribosyltransferase N-terminal" evidence="10">
    <location>
        <begin position="15"/>
        <end position="141"/>
    </location>
</feature>
<feature type="domain" description="Nicotinate/nicotinamide phosphoribosyltransferase" evidence="9">
    <location>
        <begin position="175"/>
        <end position="427"/>
    </location>
</feature>
<dbReference type="Pfam" id="PF17767">
    <property type="entry name" value="NAPRTase_N"/>
    <property type="match status" value="1"/>
</dbReference>
<evidence type="ECO:0000256" key="4">
    <source>
        <dbReference type="ARBA" id="ARBA00022553"/>
    </source>
</evidence>
<dbReference type="SUPFAM" id="SSF51690">
    <property type="entry name" value="Nicotinate/Quinolinate PRTase C-terminal domain-like"/>
    <property type="match status" value="1"/>
</dbReference>
<comment type="catalytic activity">
    <reaction evidence="7 8">
        <text>5-phospho-alpha-D-ribose 1-diphosphate + nicotinate + ATP + H2O = nicotinate beta-D-ribonucleotide + ADP + phosphate + diphosphate</text>
        <dbReference type="Rhea" id="RHEA:36163"/>
        <dbReference type="ChEBI" id="CHEBI:15377"/>
        <dbReference type="ChEBI" id="CHEBI:30616"/>
        <dbReference type="ChEBI" id="CHEBI:32544"/>
        <dbReference type="ChEBI" id="CHEBI:33019"/>
        <dbReference type="ChEBI" id="CHEBI:43474"/>
        <dbReference type="ChEBI" id="CHEBI:57502"/>
        <dbReference type="ChEBI" id="CHEBI:58017"/>
        <dbReference type="ChEBI" id="CHEBI:456216"/>
        <dbReference type="EC" id="6.3.4.21"/>
    </reaction>
</comment>
<reference evidence="11" key="1">
    <citation type="submission" date="2023-03" db="EMBL/GenBank/DDBJ databases">
        <title>Mating type loci evolution in Malassezia.</title>
        <authorList>
            <person name="Coelho M.A."/>
        </authorList>
    </citation>
    <scope>NUCLEOTIDE SEQUENCE</scope>
    <source>
        <strain evidence="11">CBS 9431</strain>
    </source>
</reference>
<dbReference type="InterPro" id="IPR036068">
    <property type="entry name" value="Nicotinate_pribotase-like_C"/>
</dbReference>
<sequence length="437" mass="48608">MTMTGHGTVQLPSLLDTDLYKLTMQQAVLQHFPDAQVTYRFTNRSKEMQFTAATVDAVRAGIEHLGTLRISAEEEAWLREACPYFQEKYLAFLRDFQLRPADEVDVRFVPTDGEYGQLEVLIQGAWASVILYEVPVMAIISETYFQTVDRDWTAAGQRERAADKARKLLQHGVMLSEFGTRRRRSLATHVEVMHGLLDAQKEVGDAPGAGRILGTSNIYLAKQFGVAPVGTVAHEWTMAIAAIHGYEHSNLRALQLWDAVYQPPAFTPARPVDDLTIALTDTFSTRVFWDDLLSSESGKEILRRWRGVRQDSGDSRVFVRHALDVYRSIGVDPAKKLVIFSDGLNVERCLELQAFAKEMGILAGFGVGTHLTNDFGCASDTSRKSRALNMVLKLDSINGHPTVKISDELTKNTGDADEIALVKRRFGLSGADSVEDA</sequence>
<keyword evidence="5 8" id="KW-0436">Ligase</keyword>
<dbReference type="NCBIfam" id="TIGR01514">
    <property type="entry name" value="NAPRTase"/>
    <property type="match status" value="1"/>
</dbReference>
<evidence type="ECO:0000259" key="10">
    <source>
        <dbReference type="Pfam" id="PF17767"/>
    </source>
</evidence>
<dbReference type="EC" id="6.3.4.21" evidence="3 8"/>
<comment type="similarity">
    <text evidence="2 8">Belongs to the NAPRTase family.</text>
</comment>
<dbReference type="PIRSF" id="PIRSF000484">
    <property type="entry name" value="NAPRT"/>
    <property type="match status" value="1"/>
</dbReference>
<comment type="pathway">
    <text evidence="1 8">Cofactor biosynthesis; NAD(+) biosynthesis; nicotinate D-ribonucleotide from nicotinate: step 1/1.</text>
</comment>